<feature type="domain" description="Restriction of telomere capping protein 4 C-terminal" evidence="2">
    <location>
        <begin position="401"/>
        <end position="498"/>
    </location>
</feature>
<name>A0AAD6T2Q0_9AGAR</name>
<comment type="caution">
    <text evidence="3">The sequence shown here is derived from an EMBL/GenBank/DDBJ whole genome shotgun (WGS) entry which is preliminary data.</text>
</comment>
<dbReference type="InterPro" id="IPR028094">
    <property type="entry name" value="RTC4_C"/>
</dbReference>
<organism evidence="3 4">
    <name type="scientific">Mycena alexandri</name>
    <dbReference type="NCBI Taxonomy" id="1745969"/>
    <lineage>
        <taxon>Eukaryota</taxon>
        <taxon>Fungi</taxon>
        <taxon>Dikarya</taxon>
        <taxon>Basidiomycota</taxon>
        <taxon>Agaricomycotina</taxon>
        <taxon>Agaricomycetes</taxon>
        <taxon>Agaricomycetidae</taxon>
        <taxon>Agaricales</taxon>
        <taxon>Marasmiineae</taxon>
        <taxon>Mycenaceae</taxon>
        <taxon>Mycena</taxon>
    </lineage>
</organism>
<keyword evidence="4" id="KW-1185">Reference proteome</keyword>
<feature type="region of interest" description="Disordered" evidence="1">
    <location>
        <begin position="193"/>
        <end position="214"/>
    </location>
</feature>
<accession>A0AAD6T2Q0</accession>
<evidence type="ECO:0000259" key="2">
    <source>
        <dbReference type="Pfam" id="PF14474"/>
    </source>
</evidence>
<dbReference type="Pfam" id="PF14474">
    <property type="entry name" value="RTC4"/>
    <property type="match status" value="1"/>
</dbReference>
<gene>
    <name evidence="3" type="ORF">C8F04DRAFT_1255899</name>
</gene>
<feature type="region of interest" description="Disordered" evidence="1">
    <location>
        <begin position="504"/>
        <end position="590"/>
    </location>
</feature>
<feature type="compositionally biased region" description="Basic residues" evidence="1">
    <location>
        <begin position="25"/>
        <end position="35"/>
    </location>
</feature>
<feature type="compositionally biased region" description="Basic and acidic residues" evidence="1">
    <location>
        <begin position="513"/>
        <end position="523"/>
    </location>
</feature>
<feature type="region of interest" description="Disordered" evidence="1">
    <location>
        <begin position="241"/>
        <end position="261"/>
    </location>
</feature>
<reference evidence="3" key="1">
    <citation type="submission" date="2023-03" db="EMBL/GenBank/DDBJ databases">
        <title>Massive genome expansion in bonnet fungi (Mycena s.s.) driven by repeated elements and novel gene families across ecological guilds.</title>
        <authorList>
            <consortium name="Lawrence Berkeley National Laboratory"/>
            <person name="Harder C.B."/>
            <person name="Miyauchi S."/>
            <person name="Viragh M."/>
            <person name="Kuo A."/>
            <person name="Thoen E."/>
            <person name="Andreopoulos B."/>
            <person name="Lu D."/>
            <person name="Skrede I."/>
            <person name="Drula E."/>
            <person name="Henrissat B."/>
            <person name="Morin E."/>
            <person name="Kohler A."/>
            <person name="Barry K."/>
            <person name="LaButti K."/>
            <person name="Morin E."/>
            <person name="Salamov A."/>
            <person name="Lipzen A."/>
            <person name="Mereny Z."/>
            <person name="Hegedus B."/>
            <person name="Baldrian P."/>
            <person name="Stursova M."/>
            <person name="Weitz H."/>
            <person name="Taylor A."/>
            <person name="Grigoriev I.V."/>
            <person name="Nagy L.G."/>
            <person name="Martin F."/>
            <person name="Kauserud H."/>
        </authorList>
    </citation>
    <scope>NUCLEOTIDE SEQUENCE</scope>
    <source>
        <strain evidence="3">CBHHK200</strain>
    </source>
</reference>
<proteinExistence type="predicted"/>
<protein>
    <recommendedName>
        <fullName evidence="2">Restriction of telomere capping protein 4 C-terminal domain-containing protein</fullName>
    </recommendedName>
</protein>
<dbReference type="Proteomes" id="UP001218188">
    <property type="component" value="Unassembled WGS sequence"/>
</dbReference>
<dbReference type="AlphaFoldDB" id="A0AAD6T2Q0"/>
<evidence type="ECO:0000313" key="3">
    <source>
        <dbReference type="EMBL" id="KAJ7038614.1"/>
    </source>
</evidence>
<feature type="region of interest" description="Disordered" evidence="1">
    <location>
        <begin position="144"/>
        <end position="170"/>
    </location>
</feature>
<feature type="region of interest" description="Disordered" evidence="1">
    <location>
        <begin position="25"/>
        <end position="51"/>
    </location>
</feature>
<evidence type="ECO:0000256" key="1">
    <source>
        <dbReference type="SAM" id="MobiDB-lite"/>
    </source>
</evidence>
<dbReference type="EMBL" id="JARJCM010000031">
    <property type="protein sequence ID" value="KAJ7038614.1"/>
    <property type="molecule type" value="Genomic_DNA"/>
</dbReference>
<feature type="compositionally biased region" description="Polar residues" evidence="1">
    <location>
        <begin position="578"/>
        <end position="590"/>
    </location>
</feature>
<evidence type="ECO:0000313" key="4">
    <source>
        <dbReference type="Proteomes" id="UP001218188"/>
    </source>
</evidence>
<sequence>MPRSKSKTTAAEEVLRLQEEMRKKMSKLKSVQRKSKSQDVRPSGQAGRASGYNLREEMGLAEDGERYNRLFRIVKDNTHQFRAVKDTISKQNKVQVEAALSQIAKTAPYFARFEGYWPARDMITTYLLNMQTRRNKDLRMEREADLHDHNAKTPSRKSKLTADDGSTDELDVPTRKRVVKRPTKHRVDLCIHSENENADDEPPVKPHKKKRKTYAAMDSDNITDYEPPAKAGIAAMNSDEENFEPAPTTGKNKRSGGAPAGVPAAKKIKLNLTPKTVLKNEPELRWNDLPYNCIRCPEILPVDADARILSMFVQREKPLGEVGSAGPGVALLELQICAAITEEKDRQWHQKLGEKNGWPRTIDFGVLGDRVYDLREQLADMFLDPNVLQESAAWKNFVKMYGPKGAEIIKSMLMEMFMNDIDNLENTLFATLNELVILNEDSFDRYDETSNLLDIEDFTSFVLLPFMASHLIAQDKSVKFEDSVDICDESSTFGEIFHALTSNGKDIPVGEEEPQKLKAEKKSQQSNSKSKKAGGVISLDDFEEPGEKTKKDKKPKPPVKPKPQENKTVAPRPKPNPIKSSYGTRSKTRN</sequence>